<gene>
    <name evidence="1" type="ORF">MHBO_000786</name>
</gene>
<dbReference type="EMBL" id="JBDODL010000149">
    <property type="protein sequence ID" value="MES1918891.1"/>
    <property type="molecule type" value="Genomic_DNA"/>
</dbReference>
<keyword evidence="2" id="KW-1185">Reference proteome</keyword>
<dbReference type="Proteomes" id="UP001439008">
    <property type="component" value="Unassembled WGS sequence"/>
</dbReference>
<feature type="non-terminal residue" evidence="1">
    <location>
        <position position="273"/>
    </location>
</feature>
<comment type="caution">
    <text evidence="1">The sequence shown here is derived from an EMBL/GenBank/DDBJ whole genome shotgun (WGS) entry which is preliminary data.</text>
</comment>
<reference evidence="1 2" key="1">
    <citation type="journal article" date="2024" name="BMC Biol.">
        <title>Comparative genomics of Ascetosporea gives new insight into the evolutionary basis for animal parasitism in Rhizaria.</title>
        <authorList>
            <person name="Hiltunen Thoren M."/>
            <person name="Onut-Brannstrom I."/>
            <person name="Alfjorden A."/>
            <person name="Peckova H."/>
            <person name="Swords F."/>
            <person name="Hooper C."/>
            <person name="Holzer A.S."/>
            <person name="Bass D."/>
            <person name="Burki F."/>
        </authorList>
    </citation>
    <scope>NUCLEOTIDE SEQUENCE [LARGE SCALE GENOMIC DNA]</scope>
    <source>
        <strain evidence="1">20-A016</strain>
    </source>
</reference>
<sequence length="273" mass="32130">MENSNLLKIDINKFNEKDFPDNGSASLSESKIEEIVERKFSELNLNQNSKSDNSSIPNYDYYTIQPGSSSAFLKSLESFNHSKINDLNIVLEQIKSSINLKDNKQKSSKRALNKILIRLKSVNQTRKHFLVMLKHFSGRLNEQLSLIENAEDPKIEEDIFSENDENENNLSKRLDFLNFEFHQVEKEIFGLSMCLKEQSNLYFERVLSSINRDLKEENFNFMPINKEKLLDFEENYVERESKYMSQIDKKIDRQSKKNFNKIENNFAIKNENL</sequence>
<organism evidence="1 2">
    <name type="scientific">Bonamia ostreae</name>
    <dbReference type="NCBI Taxonomy" id="126728"/>
    <lineage>
        <taxon>Eukaryota</taxon>
        <taxon>Sar</taxon>
        <taxon>Rhizaria</taxon>
        <taxon>Endomyxa</taxon>
        <taxon>Ascetosporea</taxon>
        <taxon>Haplosporida</taxon>
        <taxon>Bonamia</taxon>
    </lineage>
</organism>
<evidence type="ECO:0000313" key="2">
    <source>
        <dbReference type="Proteomes" id="UP001439008"/>
    </source>
</evidence>
<name>A0ABV2AGS4_9EUKA</name>
<protein>
    <submittedName>
        <fullName evidence="1">Uncharacterized protein</fullName>
    </submittedName>
</protein>
<proteinExistence type="predicted"/>
<evidence type="ECO:0000313" key="1">
    <source>
        <dbReference type="EMBL" id="MES1918891.1"/>
    </source>
</evidence>
<accession>A0ABV2AGS4</accession>